<feature type="compositionally biased region" description="Basic and acidic residues" evidence="1">
    <location>
        <begin position="311"/>
        <end position="327"/>
    </location>
</feature>
<feature type="domain" description="DUF8035" evidence="3">
    <location>
        <begin position="378"/>
        <end position="431"/>
    </location>
</feature>
<protein>
    <recommendedName>
        <fullName evidence="3">DUF8035 domain-containing protein</fullName>
    </recommendedName>
</protein>
<dbReference type="STRING" id="708197.A0A166W470"/>
<dbReference type="InterPro" id="IPR058348">
    <property type="entry name" value="DUF8035"/>
</dbReference>
<feature type="region of interest" description="Disordered" evidence="1">
    <location>
        <begin position="460"/>
        <end position="485"/>
    </location>
</feature>
<dbReference type="PANTHER" id="PTHR48148">
    <property type="entry name" value="KERATINOCYTE PROLINE-RICH PROTEIN"/>
    <property type="match status" value="1"/>
</dbReference>
<proteinExistence type="predicted"/>
<accession>A0A166W470</accession>
<feature type="compositionally biased region" description="Basic and acidic residues" evidence="1">
    <location>
        <begin position="158"/>
        <end position="180"/>
    </location>
</feature>
<sequence>HHPAAAAHIIPAFPLFLVSLSLPSSSPWKCRHRSDIWNPATRATSPRFTSTNSCHHPIIPQPPGTTTPSVTSRTPFYGHGFQPLFVIPQVDFISLSPTHAFQTFTMAGRAERWDRDRFMYERERDRGYPDDRAPRFPDERSRFEERDDYHPPPRRGRDHSDERFDRGPYDRGHRGGHDDDFVRDRRYVEEDRYGPRRGEPLDREFDRRLFFEKEPVPKREFREPSPVRRPTMVRRQSSLDTFDRRPLRFYEREEYPPPARREDVRPRDPRDDYRAPPYVPIPLPRTRQLGPAPSQRYDEIQIAEPGYYGDEEFRGMPERVKEREVVTSRRRRDRSRESRVSRSTRKSSHRSSSRSSSTSSRTTSSSRSATTIRSAYPKKGKTRIPARLVSKRALIDLGYPYIEEGNTVIVLKALGQENIDELLKLSEEYKQSELEVAAARSSAAHLVDERHEEIYTIPPPAAALPPPPPAAQVPPPPPPASVAPPPAPPTVVAAPAPAPTVIYEAAPPPPAPAPVEVVNKTTIIRDVSPARSTTSYTTSTAPTVYERREYSEEVPIGPMAVAERRRSRSRSRKDIRSEIKALEAQLHDRRRHGNRELVRAEQMPDGAVVLFEEKVEKIEEPRRGVRIEKDKKGPPPKLVRAMLATLT</sequence>
<feature type="compositionally biased region" description="Low complexity" evidence="1">
    <location>
        <begin position="353"/>
        <end position="374"/>
    </location>
</feature>
<evidence type="ECO:0000259" key="3">
    <source>
        <dbReference type="Pfam" id="PF26118"/>
    </source>
</evidence>
<feature type="region of interest" description="Disordered" evidence="1">
    <location>
        <begin position="125"/>
        <end position="180"/>
    </location>
</feature>
<reference evidence="4 5" key="1">
    <citation type="submission" date="2015-06" db="EMBL/GenBank/DDBJ databases">
        <title>Survival trade-offs in plant roots during colonization by closely related pathogenic and mutualistic fungi.</title>
        <authorList>
            <person name="Hacquard S."/>
            <person name="Kracher B."/>
            <person name="Hiruma K."/>
            <person name="Weinman A."/>
            <person name="Muench P."/>
            <person name="Garrido Oter R."/>
            <person name="Ver Loren van Themaat E."/>
            <person name="Dallerey J.-F."/>
            <person name="Damm U."/>
            <person name="Henrissat B."/>
            <person name="Lespinet O."/>
            <person name="Thon M."/>
            <person name="Kemen E."/>
            <person name="McHardy A.C."/>
            <person name="Schulze-Lefert P."/>
            <person name="O'Connell R.J."/>
        </authorList>
    </citation>
    <scope>NUCLEOTIDE SEQUENCE [LARGE SCALE GENOMIC DNA]</scope>
    <source>
        <strain evidence="4 5">0861</strain>
    </source>
</reference>
<name>A0A166W470_9PEZI</name>
<evidence type="ECO:0000256" key="1">
    <source>
        <dbReference type="SAM" id="MobiDB-lite"/>
    </source>
</evidence>
<organism evidence="4 5">
    <name type="scientific">Colletotrichum tofieldiae</name>
    <dbReference type="NCBI Taxonomy" id="708197"/>
    <lineage>
        <taxon>Eukaryota</taxon>
        <taxon>Fungi</taxon>
        <taxon>Dikarya</taxon>
        <taxon>Ascomycota</taxon>
        <taxon>Pezizomycotina</taxon>
        <taxon>Sordariomycetes</taxon>
        <taxon>Hypocreomycetidae</taxon>
        <taxon>Glomerellales</taxon>
        <taxon>Glomerellaceae</taxon>
        <taxon>Colletotrichum</taxon>
        <taxon>Colletotrichum spaethianum species complex</taxon>
    </lineage>
</organism>
<evidence type="ECO:0000313" key="5">
    <source>
        <dbReference type="Proteomes" id="UP000076552"/>
    </source>
</evidence>
<dbReference type="Pfam" id="PF26118">
    <property type="entry name" value="DUF8035"/>
    <property type="match status" value="1"/>
</dbReference>
<gene>
    <name evidence="4" type="ORF">CT0861_11403</name>
</gene>
<feature type="non-terminal residue" evidence="4">
    <location>
        <position position="1"/>
    </location>
</feature>
<feature type="compositionally biased region" description="Basic and acidic residues" evidence="1">
    <location>
        <begin position="125"/>
        <end position="151"/>
    </location>
</feature>
<dbReference type="AlphaFoldDB" id="A0A166W470"/>
<feature type="chain" id="PRO_5007881580" description="DUF8035 domain-containing protein" evidence="2">
    <location>
        <begin position="24"/>
        <end position="647"/>
    </location>
</feature>
<comment type="caution">
    <text evidence="4">The sequence shown here is derived from an EMBL/GenBank/DDBJ whole genome shotgun (WGS) entry which is preliminary data.</text>
</comment>
<feature type="compositionally biased region" description="Basic residues" evidence="1">
    <location>
        <begin position="342"/>
        <end position="352"/>
    </location>
</feature>
<feature type="region of interest" description="Disordered" evidence="1">
    <location>
        <begin position="219"/>
        <end position="383"/>
    </location>
</feature>
<keyword evidence="5" id="KW-1185">Reference proteome</keyword>
<evidence type="ECO:0000256" key="2">
    <source>
        <dbReference type="SAM" id="SignalP"/>
    </source>
</evidence>
<feature type="compositionally biased region" description="Basic and acidic residues" evidence="1">
    <location>
        <begin position="241"/>
        <end position="274"/>
    </location>
</feature>
<dbReference type="PANTHER" id="PTHR48148:SF3">
    <property type="entry name" value="KERATINOCYTE PROLINE-RICH PROTEIN"/>
    <property type="match status" value="1"/>
</dbReference>
<evidence type="ECO:0000313" key="4">
    <source>
        <dbReference type="EMBL" id="KZL75296.1"/>
    </source>
</evidence>
<feature type="signal peptide" evidence="2">
    <location>
        <begin position="1"/>
        <end position="23"/>
    </location>
</feature>
<dbReference type="Proteomes" id="UP000076552">
    <property type="component" value="Unassembled WGS sequence"/>
</dbReference>
<keyword evidence="2" id="KW-0732">Signal</keyword>
<dbReference type="EMBL" id="LFIV01000024">
    <property type="protein sequence ID" value="KZL75296.1"/>
    <property type="molecule type" value="Genomic_DNA"/>
</dbReference>